<evidence type="ECO:0000313" key="3">
    <source>
        <dbReference type="Proteomes" id="UP001291623"/>
    </source>
</evidence>
<feature type="region of interest" description="Disordered" evidence="1">
    <location>
        <begin position="117"/>
        <end position="159"/>
    </location>
</feature>
<proteinExistence type="predicted"/>
<keyword evidence="3" id="KW-1185">Reference proteome</keyword>
<protein>
    <submittedName>
        <fullName evidence="2">Uncharacterized protein</fullName>
    </submittedName>
</protein>
<comment type="caution">
    <text evidence="2">The sequence shown here is derived from an EMBL/GenBank/DDBJ whole genome shotgun (WGS) entry which is preliminary data.</text>
</comment>
<organism evidence="2 3">
    <name type="scientific">Anisodus tanguticus</name>
    <dbReference type="NCBI Taxonomy" id="243964"/>
    <lineage>
        <taxon>Eukaryota</taxon>
        <taxon>Viridiplantae</taxon>
        <taxon>Streptophyta</taxon>
        <taxon>Embryophyta</taxon>
        <taxon>Tracheophyta</taxon>
        <taxon>Spermatophyta</taxon>
        <taxon>Magnoliopsida</taxon>
        <taxon>eudicotyledons</taxon>
        <taxon>Gunneridae</taxon>
        <taxon>Pentapetalae</taxon>
        <taxon>asterids</taxon>
        <taxon>lamiids</taxon>
        <taxon>Solanales</taxon>
        <taxon>Solanaceae</taxon>
        <taxon>Solanoideae</taxon>
        <taxon>Hyoscyameae</taxon>
        <taxon>Anisodus</taxon>
    </lineage>
</organism>
<dbReference type="Proteomes" id="UP001291623">
    <property type="component" value="Unassembled WGS sequence"/>
</dbReference>
<feature type="compositionally biased region" description="Basic residues" evidence="1">
    <location>
        <begin position="135"/>
        <end position="150"/>
    </location>
</feature>
<sequence length="222" mass="25438">MYHNTKEKGVSRLTANNNNISRRQHQNKPRFQHDPNANSHVLGNCTTPPPYYILSLIWLNSSVEDFYKVATPSSSSKNAVFNFRDATLKKRGQTQPSVSLSEDLKCDKLVEDSENQKLGLSEKRRRIQHLEAPGARRRQNSTSRPYHRHNTNNNPKIPLKSPLLHQQLTKPANPVLPGTGHYDAQIRPERDRSDYFGLREERRGVLDKGWGNGLRVKGYGYD</sequence>
<accession>A0AAE1SAZ8</accession>
<evidence type="ECO:0000313" key="2">
    <source>
        <dbReference type="EMBL" id="KAK4366750.1"/>
    </source>
</evidence>
<reference evidence="2" key="1">
    <citation type="submission" date="2023-12" db="EMBL/GenBank/DDBJ databases">
        <title>Genome assembly of Anisodus tanguticus.</title>
        <authorList>
            <person name="Wang Y.-J."/>
        </authorList>
    </citation>
    <scope>NUCLEOTIDE SEQUENCE</scope>
    <source>
        <strain evidence="2">KB-2021</strain>
        <tissue evidence="2">Leaf</tissue>
    </source>
</reference>
<dbReference type="EMBL" id="JAVYJV010000007">
    <property type="protein sequence ID" value="KAK4366750.1"/>
    <property type="molecule type" value="Genomic_DNA"/>
</dbReference>
<evidence type="ECO:0000256" key="1">
    <source>
        <dbReference type="SAM" id="MobiDB-lite"/>
    </source>
</evidence>
<dbReference type="AlphaFoldDB" id="A0AAE1SAZ8"/>
<feature type="region of interest" description="Disordered" evidence="1">
    <location>
        <begin position="1"/>
        <end position="38"/>
    </location>
</feature>
<feature type="compositionally biased region" description="Basic and acidic residues" evidence="1">
    <location>
        <begin position="1"/>
        <end position="10"/>
    </location>
</feature>
<name>A0AAE1SAZ8_9SOLA</name>
<gene>
    <name evidence="2" type="ORF">RND71_014630</name>
</gene>